<dbReference type="EMBL" id="CM000136">
    <property type="protein sequence ID" value="EEC67836.1"/>
    <property type="molecule type" value="Genomic_DNA"/>
</dbReference>
<sequence>MDRRKNREVGRSRREEERVVMVVGEEQGGWMEKGKEKEGDMGYFGRSFFRVLLTLQSMERMMWIVFV</sequence>
<accession>B8BJK0</accession>
<reference evidence="1 2" key="1">
    <citation type="journal article" date="2005" name="PLoS Biol.">
        <title>The genomes of Oryza sativa: a history of duplications.</title>
        <authorList>
            <person name="Yu J."/>
            <person name="Wang J."/>
            <person name="Lin W."/>
            <person name="Li S."/>
            <person name="Li H."/>
            <person name="Zhou J."/>
            <person name="Ni P."/>
            <person name="Dong W."/>
            <person name="Hu S."/>
            <person name="Zeng C."/>
            <person name="Zhang J."/>
            <person name="Zhang Y."/>
            <person name="Li R."/>
            <person name="Xu Z."/>
            <person name="Li S."/>
            <person name="Li X."/>
            <person name="Zheng H."/>
            <person name="Cong L."/>
            <person name="Lin L."/>
            <person name="Yin J."/>
            <person name="Geng J."/>
            <person name="Li G."/>
            <person name="Shi J."/>
            <person name="Liu J."/>
            <person name="Lv H."/>
            <person name="Li J."/>
            <person name="Wang J."/>
            <person name="Deng Y."/>
            <person name="Ran L."/>
            <person name="Shi X."/>
            <person name="Wang X."/>
            <person name="Wu Q."/>
            <person name="Li C."/>
            <person name="Ren X."/>
            <person name="Wang J."/>
            <person name="Wang X."/>
            <person name="Li D."/>
            <person name="Liu D."/>
            <person name="Zhang X."/>
            <person name="Ji Z."/>
            <person name="Zhao W."/>
            <person name="Sun Y."/>
            <person name="Zhang Z."/>
            <person name="Bao J."/>
            <person name="Han Y."/>
            <person name="Dong L."/>
            <person name="Ji J."/>
            <person name="Chen P."/>
            <person name="Wu S."/>
            <person name="Liu J."/>
            <person name="Xiao Y."/>
            <person name="Bu D."/>
            <person name="Tan J."/>
            <person name="Yang L."/>
            <person name="Ye C."/>
            <person name="Zhang J."/>
            <person name="Xu J."/>
            <person name="Zhou Y."/>
            <person name="Yu Y."/>
            <person name="Zhang B."/>
            <person name="Zhuang S."/>
            <person name="Wei H."/>
            <person name="Liu B."/>
            <person name="Lei M."/>
            <person name="Yu H."/>
            <person name="Li Y."/>
            <person name="Xu H."/>
            <person name="Wei S."/>
            <person name="He X."/>
            <person name="Fang L."/>
            <person name="Zhang Z."/>
            <person name="Zhang Y."/>
            <person name="Huang X."/>
            <person name="Su Z."/>
            <person name="Tong W."/>
            <person name="Li J."/>
            <person name="Tong Z."/>
            <person name="Li S."/>
            <person name="Ye J."/>
            <person name="Wang L."/>
            <person name="Fang L."/>
            <person name="Lei T."/>
            <person name="Chen C."/>
            <person name="Chen H."/>
            <person name="Xu Z."/>
            <person name="Li H."/>
            <person name="Huang H."/>
            <person name="Zhang F."/>
            <person name="Xu H."/>
            <person name="Li N."/>
            <person name="Zhao C."/>
            <person name="Li S."/>
            <person name="Dong L."/>
            <person name="Huang Y."/>
            <person name="Li L."/>
            <person name="Xi Y."/>
            <person name="Qi Q."/>
            <person name="Li W."/>
            <person name="Zhang B."/>
            <person name="Hu W."/>
            <person name="Zhang Y."/>
            <person name="Tian X."/>
            <person name="Jiao Y."/>
            <person name="Liang X."/>
            <person name="Jin J."/>
            <person name="Gao L."/>
            <person name="Zheng W."/>
            <person name="Hao B."/>
            <person name="Liu S."/>
            <person name="Wang W."/>
            <person name="Yuan L."/>
            <person name="Cao M."/>
            <person name="McDermott J."/>
            <person name="Samudrala R."/>
            <person name="Wang J."/>
            <person name="Wong G.K."/>
            <person name="Yang H."/>
        </authorList>
    </citation>
    <scope>NUCLEOTIDE SEQUENCE [LARGE SCALE GENOMIC DNA]</scope>
    <source>
        <strain evidence="2">cv. 93-11</strain>
    </source>
</reference>
<dbReference type="AlphaFoldDB" id="B8BJK0"/>
<evidence type="ECO:0000313" key="2">
    <source>
        <dbReference type="Proteomes" id="UP000007015"/>
    </source>
</evidence>
<gene>
    <name evidence="1" type="ORF">OsI_35441</name>
</gene>
<name>B8BJK0_ORYSI</name>
<dbReference type="Gramene" id="BGIOSGA034353-TA">
    <property type="protein sequence ID" value="BGIOSGA034353-PA"/>
    <property type="gene ID" value="BGIOSGA034353"/>
</dbReference>
<dbReference type="OMA" id="MERMMWI"/>
<evidence type="ECO:0000313" key="1">
    <source>
        <dbReference type="EMBL" id="EEC67836.1"/>
    </source>
</evidence>
<protein>
    <submittedName>
        <fullName evidence="1">Uncharacterized protein</fullName>
    </submittedName>
</protein>
<dbReference type="HOGENOM" id="CLU_2908112_0_0_1"/>
<dbReference type="Proteomes" id="UP000007015">
    <property type="component" value="Chromosome 11"/>
</dbReference>
<keyword evidence="2" id="KW-1185">Reference proteome</keyword>
<organism evidence="1 2">
    <name type="scientific">Oryza sativa subsp. indica</name>
    <name type="common">Rice</name>
    <dbReference type="NCBI Taxonomy" id="39946"/>
    <lineage>
        <taxon>Eukaryota</taxon>
        <taxon>Viridiplantae</taxon>
        <taxon>Streptophyta</taxon>
        <taxon>Embryophyta</taxon>
        <taxon>Tracheophyta</taxon>
        <taxon>Spermatophyta</taxon>
        <taxon>Magnoliopsida</taxon>
        <taxon>Liliopsida</taxon>
        <taxon>Poales</taxon>
        <taxon>Poaceae</taxon>
        <taxon>BOP clade</taxon>
        <taxon>Oryzoideae</taxon>
        <taxon>Oryzeae</taxon>
        <taxon>Oryzinae</taxon>
        <taxon>Oryza</taxon>
        <taxon>Oryza sativa</taxon>
    </lineage>
</organism>
<proteinExistence type="predicted"/>